<organism evidence="1 2">
    <name type="scientific">Cryptococcus decagattii</name>
    <dbReference type="NCBI Taxonomy" id="1859122"/>
    <lineage>
        <taxon>Eukaryota</taxon>
        <taxon>Fungi</taxon>
        <taxon>Dikarya</taxon>
        <taxon>Basidiomycota</taxon>
        <taxon>Agaricomycotina</taxon>
        <taxon>Tremellomycetes</taxon>
        <taxon>Tremellales</taxon>
        <taxon>Cryptococcaceae</taxon>
        <taxon>Cryptococcus</taxon>
        <taxon>Cryptococcus gattii species complex</taxon>
    </lineage>
</organism>
<dbReference type="RefSeq" id="XP_064722414.1">
    <property type="nucleotide sequence ID" value="XM_064866342.1"/>
</dbReference>
<dbReference type="Proteomes" id="UP001432216">
    <property type="component" value="Chromosome 7"/>
</dbReference>
<protein>
    <submittedName>
        <fullName evidence="1">Uncharacterized protein</fullName>
    </submittedName>
</protein>
<reference evidence="1 2" key="1">
    <citation type="submission" date="2024-01" db="EMBL/GenBank/DDBJ databases">
        <title>Comparative genomics of Cryptococcus and Kwoniella reveals pathogenesis evolution and contrasting modes of karyotype evolution via chromosome fusion or intercentromeric recombination.</title>
        <authorList>
            <person name="Coelho M.A."/>
            <person name="David-Palma M."/>
            <person name="Shea T."/>
            <person name="Bowers K."/>
            <person name="McGinley-Smith S."/>
            <person name="Mohammad A.W."/>
            <person name="Gnirke A."/>
            <person name="Yurkov A.M."/>
            <person name="Nowrousian M."/>
            <person name="Sun S."/>
            <person name="Cuomo C.A."/>
            <person name="Heitman J."/>
        </authorList>
    </citation>
    <scope>NUCLEOTIDE SEQUENCE [LARGE SCALE GENOMIC DNA]</scope>
    <source>
        <strain evidence="1 2">7685027</strain>
    </source>
</reference>
<evidence type="ECO:0000313" key="2">
    <source>
        <dbReference type="Proteomes" id="UP001432216"/>
    </source>
</evidence>
<proteinExistence type="predicted"/>
<accession>A0ABZ2B364</accession>
<dbReference type="EMBL" id="CP143812">
    <property type="protein sequence ID" value="WVO23175.1"/>
    <property type="molecule type" value="Genomic_DNA"/>
</dbReference>
<keyword evidence="2" id="KW-1185">Reference proteome</keyword>
<dbReference type="GeneID" id="89991292"/>
<evidence type="ECO:0000313" key="1">
    <source>
        <dbReference type="EMBL" id="WVO23175.1"/>
    </source>
</evidence>
<name>A0ABZ2B364_9TREE</name>
<gene>
    <name evidence="1" type="ORF">IAS62_004520</name>
</gene>
<sequence length="182" mass="20712">MFKAIVVNCCDSVSSTRTLSFSPFSARSDLRYYICHTNRFSFFSNSMLEYVVSPLTVHVRQTTPPPPCILSTFPLLKEDVGSAVTLFLHVSRYLSVVGTAMTQDQEINEQVCDEVRWRCPEPGCPSSDRMGDWLQEDIVLSRGAREGTWLLSQEDKPSLFHKCMEKKHLLQGLEGLKVARRF</sequence>